<dbReference type="Gene3D" id="3.30.505.50">
    <property type="entry name" value="Sigma 54 modulation/S30EA ribosomal protein, C-terminal domain"/>
    <property type="match status" value="1"/>
</dbReference>
<feature type="domain" description="Sigma 54 modulation/S30EA ribosomal protein C-terminal" evidence="1">
    <location>
        <begin position="1"/>
        <end position="38"/>
    </location>
</feature>
<dbReference type="GO" id="GO:0022627">
    <property type="term" value="C:cytosolic small ribosomal subunit"/>
    <property type="evidence" value="ECO:0007669"/>
    <property type="project" value="TreeGrafter"/>
</dbReference>
<feature type="non-terminal residue" evidence="2">
    <location>
        <position position="1"/>
    </location>
</feature>
<dbReference type="Proteomes" id="UP000265520">
    <property type="component" value="Unassembled WGS sequence"/>
</dbReference>
<organism evidence="2 3">
    <name type="scientific">Trifolium medium</name>
    <dbReference type="NCBI Taxonomy" id="97028"/>
    <lineage>
        <taxon>Eukaryota</taxon>
        <taxon>Viridiplantae</taxon>
        <taxon>Streptophyta</taxon>
        <taxon>Embryophyta</taxon>
        <taxon>Tracheophyta</taxon>
        <taxon>Spermatophyta</taxon>
        <taxon>Magnoliopsida</taxon>
        <taxon>eudicotyledons</taxon>
        <taxon>Gunneridae</taxon>
        <taxon>Pentapetalae</taxon>
        <taxon>rosids</taxon>
        <taxon>fabids</taxon>
        <taxon>Fabales</taxon>
        <taxon>Fabaceae</taxon>
        <taxon>Papilionoideae</taxon>
        <taxon>50 kb inversion clade</taxon>
        <taxon>NPAAA clade</taxon>
        <taxon>Hologalegina</taxon>
        <taxon>IRL clade</taxon>
        <taxon>Trifolieae</taxon>
        <taxon>Trifolium</taxon>
    </lineage>
</organism>
<dbReference type="InterPro" id="IPR032528">
    <property type="entry name" value="Ribosom_S30AE_C"/>
</dbReference>
<dbReference type="PANTHER" id="PTHR33231:SF1">
    <property type="entry name" value="30S RIBOSOMAL PROTEIN"/>
    <property type="match status" value="1"/>
</dbReference>
<dbReference type="InterPro" id="IPR038416">
    <property type="entry name" value="Ribosom_S30AE_C_sf"/>
</dbReference>
<evidence type="ECO:0000313" key="2">
    <source>
        <dbReference type="EMBL" id="MCI29982.1"/>
    </source>
</evidence>
<proteinExistence type="predicted"/>
<evidence type="ECO:0000259" key="1">
    <source>
        <dbReference type="Pfam" id="PF16321"/>
    </source>
</evidence>
<sequence>VVRTKYFDMPPLTVFEAIDQLEMVDHDFYAFRNEETGE</sequence>
<comment type="caution">
    <text evidence="2">The sequence shown here is derived from an EMBL/GenBank/DDBJ whole genome shotgun (WGS) entry which is preliminary data.</text>
</comment>
<dbReference type="GO" id="GO:0045900">
    <property type="term" value="P:negative regulation of translational elongation"/>
    <property type="evidence" value="ECO:0007669"/>
    <property type="project" value="TreeGrafter"/>
</dbReference>
<dbReference type="GO" id="GO:0043024">
    <property type="term" value="F:ribosomal small subunit binding"/>
    <property type="evidence" value="ECO:0007669"/>
    <property type="project" value="TreeGrafter"/>
</dbReference>
<evidence type="ECO:0000313" key="3">
    <source>
        <dbReference type="Proteomes" id="UP000265520"/>
    </source>
</evidence>
<dbReference type="PANTHER" id="PTHR33231">
    <property type="entry name" value="30S RIBOSOMAL PROTEIN"/>
    <property type="match status" value="1"/>
</dbReference>
<keyword evidence="3" id="KW-1185">Reference proteome</keyword>
<dbReference type="EMBL" id="LXQA010176195">
    <property type="protein sequence ID" value="MCI29982.1"/>
    <property type="molecule type" value="Genomic_DNA"/>
</dbReference>
<accession>A0A392R1M3</accession>
<dbReference type="Pfam" id="PF16321">
    <property type="entry name" value="Ribosom_S30AE_C"/>
    <property type="match status" value="1"/>
</dbReference>
<reference evidence="2 3" key="1">
    <citation type="journal article" date="2018" name="Front. Plant Sci.">
        <title>Red Clover (Trifolium pratense) and Zigzag Clover (T. medium) - A Picture of Genomic Similarities and Differences.</title>
        <authorList>
            <person name="Dluhosova J."/>
            <person name="Istvanek J."/>
            <person name="Nedelnik J."/>
            <person name="Repkova J."/>
        </authorList>
    </citation>
    <scope>NUCLEOTIDE SEQUENCE [LARGE SCALE GENOMIC DNA]</scope>
    <source>
        <strain evidence="3">cv. 10/8</strain>
        <tissue evidence="2">Leaf</tissue>
    </source>
</reference>
<name>A0A392R1M3_9FABA</name>
<dbReference type="AlphaFoldDB" id="A0A392R1M3"/>
<protein>
    <submittedName>
        <fullName evidence="2">Ribosome-binding factor PSRP1 chloroplastic-like</fullName>
    </submittedName>
</protein>
<dbReference type="InterPro" id="IPR050574">
    <property type="entry name" value="HPF/YfiA_ribosome-assoc"/>
</dbReference>